<dbReference type="AlphaFoldDB" id="A0A3M8WMS7"/>
<organism evidence="1 2">
    <name type="scientific">Streptomyces botrytidirepellens</name>
    <dbReference type="NCBI Taxonomy" id="2486417"/>
    <lineage>
        <taxon>Bacteria</taxon>
        <taxon>Bacillati</taxon>
        <taxon>Actinomycetota</taxon>
        <taxon>Actinomycetes</taxon>
        <taxon>Kitasatosporales</taxon>
        <taxon>Streptomycetaceae</taxon>
        <taxon>Streptomyces</taxon>
    </lineage>
</organism>
<dbReference type="RefSeq" id="WP_123099474.1">
    <property type="nucleotide sequence ID" value="NZ_RIBZ01000117.1"/>
</dbReference>
<accession>A0A3M8WMS7</accession>
<evidence type="ECO:0000313" key="2">
    <source>
        <dbReference type="Proteomes" id="UP000275401"/>
    </source>
</evidence>
<evidence type="ECO:0000313" key="1">
    <source>
        <dbReference type="EMBL" id="RNG30967.1"/>
    </source>
</evidence>
<dbReference type="EMBL" id="RIBZ01000117">
    <property type="protein sequence ID" value="RNG30967.1"/>
    <property type="molecule type" value="Genomic_DNA"/>
</dbReference>
<evidence type="ECO:0008006" key="3">
    <source>
        <dbReference type="Google" id="ProtNLM"/>
    </source>
</evidence>
<protein>
    <recommendedName>
        <fullName evidence="3">DUF1795 domain-containing protein</fullName>
    </recommendedName>
</protein>
<reference evidence="1 2" key="1">
    <citation type="submission" date="2018-11" db="EMBL/GenBank/DDBJ databases">
        <title>The Potential of Streptomyces as Biocontrol Agents against the Tomato grey mould, Botrytis cinerea (Gray mold) Frontiers in Microbiology.</title>
        <authorList>
            <person name="Li D."/>
        </authorList>
    </citation>
    <scope>NUCLEOTIDE SEQUENCE [LARGE SCALE GENOMIC DNA]</scope>
    <source>
        <strain evidence="1 2">NEAU-LD23</strain>
    </source>
</reference>
<comment type="caution">
    <text evidence="1">The sequence shown here is derived from an EMBL/GenBank/DDBJ whole genome shotgun (WGS) entry which is preliminary data.</text>
</comment>
<sequence>MPTTLPVPIEFSLPEGWQPAPADEAGAPGVAFLALHSQPDAGFTANITIDGGFRPDEATLADMADEAVERLHEVAESVVVASRRELGSEAAPGLAQRLTLSAVTDGARRDLVQSQVYLAMVDGNSPHKRAVVRLILTSTTRQEDSVVGDFQEFLRTVRPDTRAEA</sequence>
<keyword evidence="2" id="KW-1185">Reference proteome</keyword>
<name>A0A3M8WMS7_9ACTN</name>
<dbReference type="Proteomes" id="UP000275401">
    <property type="component" value="Unassembled WGS sequence"/>
</dbReference>
<proteinExistence type="predicted"/>
<dbReference type="Gene3D" id="3.40.1000.10">
    <property type="entry name" value="Mog1/PsbP, alpha/beta/alpha sandwich"/>
    <property type="match status" value="1"/>
</dbReference>
<gene>
    <name evidence="1" type="ORF">EEJ42_09180</name>
</gene>